<reference evidence="2 3" key="1">
    <citation type="submission" date="2021-05" db="EMBL/GenBank/DDBJ databases">
        <title>Kineosporia and Streptomyces sp. nov. two new marine actinobacteria isolated from Coral.</title>
        <authorList>
            <person name="Buangrab K."/>
            <person name="Sutthacheep M."/>
            <person name="Yeemin T."/>
            <person name="Harunari E."/>
            <person name="Igarashi Y."/>
            <person name="Kanchanasin P."/>
            <person name="Tanasupawat S."/>
            <person name="Phongsopitanun W."/>
        </authorList>
    </citation>
    <scope>NUCLEOTIDE SEQUENCE [LARGE SCALE GENOMIC DNA]</scope>
    <source>
        <strain evidence="2 3">J2-2</strain>
    </source>
</reference>
<evidence type="ECO:0000256" key="1">
    <source>
        <dbReference type="SAM" id="MobiDB-lite"/>
    </source>
</evidence>
<keyword evidence="3" id="KW-1185">Reference proteome</keyword>
<evidence type="ECO:0000313" key="2">
    <source>
        <dbReference type="EMBL" id="MBT0771811.1"/>
    </source>
</evidence>
<organism evidence="2 3">
    <name type="scientific">Kineosporia corallincola</name>
    <dbReference type="NCBI Taxonomy" id="2835133"/>
    <lineage>
        <taxon>Bacteria</taxon>
        <taxon>Bacillati</taxon>
        <taxon>Actinomycetota</taxon>
        <taxon>Actinomycetes</taxon>
        <taxon>Kineosporiales</taxon>
        <taxon>Kineosporiaceae</taxon>
        <taxon>Kineosporia</taxon>
    </lineage>
</organism>
<dbReference type="Proteomes" id="UP001197247">
    <property type="component" value="Unassembled WGS sequence"/>
</dbReference>
<gene>
    <name evidence="2" type="ORF">KIH74_22915</name>
</gene>
<dbReference type="EMBL" id="JAHBAY010000010">
    <property type="protein sequence ID" value="MBT0771811.1"/>
    <property type="molecule type" value="Genomic_DNA"/>
</dbReference>
<proteinExistence type="predicted"/>
<sequence>MDDVEIIWVFRPDDPTRQGRTERLPRDLAGIKVSEGLARYAPVKQAVPEPGPGPEPEEAPKKRVPAQGKASAQS</sequence>
<feature type="region of interest" description="Disordered" evidence="1">
    <location>
        <begin position="43"/>
        <end position="74"/>
    </location>
</feature>
<accession>A0ABS5TL34</accession>
<evidence type="ECO:0000313" key="3">
    <source>
        <dbReference type="Proteomes" id="UP001197247"/>
    </source>
</evidence>
<comment type="caution">
    <text evidence="2">The sequence shown here is derived from an EMBL/GenBank/DDBJ whole genome shotgun (WGS) entry which is preliminary data.</text>
</comment>
<dbReference type="RefSeq" id="WP_214158182.1">
    <property type="nucleotide sequence ID" value="NZ_JAHBAY010000010.1"/>
</dbReference>
<protein>
    <submittedName>
        <fullName evidence="2">Uncharacterized protein</fullName>
    </submittedName>
</protein>
<name>A0ABS5TL34_9ACTN</name>